<keyword evidence="2" id="KW-1133">Transmembrane helix</keyword>
<feature type="region of interest" description="Disordered" evidence="1">
    <location>
        <begin position="275"/>
        <end position="384"/>
    </location>
</feature>
<name>A0A165B9P3_EXIGL</name>
<keyword evidence="2" id="KW-0812">Transmembrane</keyword>
<keyword evidence="4" id="KW-1185">Reference proteome</keyword>
<feature type="region of interest" description="Disordered" evidence="1">
    <location>
        <begin position="140"/>
        <end position="253"/>
    </location>
</feature>
<feature type="compositionally biased region" description="Low complexity" evidence="1">
    <location>
        <begin position="343"/>
        <end position="358"/>
    </location>
</feature>
<sequence>MVFAFTFNVPTIPNPFSIQQAPVKPEDELEEDMGNVLDRNPRPRKRAWMPVGGASSTASLAVSSATSEPAYMDTPSKYLDAVASASGPGDDDDEGERELGPPMKKRRTIADSIVSTALSAALIGAAVGIAAYRVWRDRGKSSQAGQETDDKHAPPPPYHPGDWVSVTPSQPVPGGAASQHHTLPKAARRTRRTHAAGASSSHRRKPSHLTVHAHSSRRTTPPPPSVSPRRSHFSPASMSMSVSDAGSEATEFDEHVDWMGSQLSRLIAEGKRALGQEVVLPSDPSAPDETSADDEDDQDAWEDEHQQQQQHPHHYSSMSSSYRAHGSHLRPTSPFLNTPPRSPLTHSSSTLHTPVSSVLRDDDDTLSPELRDIMARARSTRGRH</sequence>
<dbReference type="STRING" id="1314781.A0A165B9P3"/>
<dbReference type="OrthoDB" id="2507743at2759"/>
<organism evidence="3 4">
    <name type="scientific">Exidia glandulosa HHB12029</name>
    <dbReference type="NCBI Taxonomy" id="1314781"/>
    <lineage>
        <taxon>Eukaryota</taxon>
        <taxon>Fungi</taxon>
        <taxon>Dikarya</taxon>
        <taxon>Basidiomycota</taxon>
        <taxon>Agaricomycotina</taxon>
        <taxon>Agaricomycetes</taxon>
        <taxon>Auriculariales</taxon>
        <taxon>Exidiaceae</taxon>
        <taxon>Exidia</taxon>
    </lineage>
</organism>
<evidence type="ECO:0000313" key="3">
    <source>
        <dbReference type="EMBL" id="KZV80141.1"/>
    </source>
</evidence>
<evidence type="ECO:0000256" key="2">
    <source>
        <dbReference type="SAM" id="Phobius"/>
    </source>
</evidence>
<dbReference type="InParanoid" id="A0A165B9P3"/>
<accession>A0A165B9P3</accession>
<feature type="region of interest" description="Disordered" evidence="1">
    <location>
        <begin position="17"/>
        <end position="106"/>
    </location>
</feature>
<reference evidence="3 4" key="1">
    <citation type="journal article" date="2016" name="Mol. Biol. Evol.">
        <title>Comparative Genomics of Early-Diverging Mushroom-Forming Fungi Provides Insights into the Origins of Lignocellulose Decay Capabilities.</title>
        <authorList>
            <person name="Nagy L.G."/>
            <person name="Riley R."/>
            <person name="Tritt A."/>
            <person name="Adam C."/>
            <person name="Daum C."/>
            <person name="Floudas D."/>
            <person name="Sun H."/>
            <person name="Yadav J.S."/>
            <person name="Pangilinan J."/>
            <person name="Larsson K.H."/>
            <person name="Matsuura K."/>
            <person name="Barry K."/>
            <person name="Labutti K."/>
            <person name="Kuo R."/>
            <person name="Ohm R.A."/>
            <person name="Bhattacharya S.S."/>
            <person name="Shirouzu T."/>
            <person name="Yoshinaga Y."/>
            <person name="Martin F.M."/>
            <person name="Grigoriev I.V."/>
            <person name="Hibbett D.S."/>
        </authorList>
    </citation>
    <scope>NUCLEOTIDE SEQUENCE [LARGE SCALE GENOMIC DNA]</scope>
    <source>
        <strain evidence="3 4">HHB12029</strain>
    </source>
</reference>
<dbReference type="EMBL" id="KV426518">
    <property type="protein sequence ID" value="KZV80141.1"/>
    <property type="molecule type" value="Genomic_DNA"/>
</dbReference>
<evidence type="ECO:0000256" key="1">
    <source>
        <dbReference type="SAM" id="MobiDB-lite"/>
    </source>
</evidence>
<feature type="compositionally biased region" description="Low complexity" evidence="1">
    <location>
        <begin position="51"/>
        <end position="67"/>
    </location>
</feature>
<proteinExistence type="predicted"/>
<feature type="transmembrane region" description="Helical" evidence="2">
    <location>
        <begin position="113"/>
        <end position="135"/>
    </location>
</feature>
<dbReference type="Proteomes" id="UP000077266">
    <property type="component" value="Unassembled WGS sequence"/>
</dbReference>
<keyword evidence="2" id="KW-0472">Membrane</keyword>
<feature type="compositionally biased region" description="Basic residues" evidence="1">
    <location>
        <begin position="182"/>
        <end position="194"/>
    </location>
</feature>
<protein>
    <submittedName>
        <fullName evidence="3">Uncharacterized protein</fullName>
    </submittedName>
</protein>
<dbReference type="AlphaFoldDB" id="A0A165B9P3"/>
<evidence type="ECO:0000313" key="4">
    <source>
        <dbReference type="Proteomes" id="UP000077266"/>
    </source>
</evidence>
<gene>
    <name evidence="3" type="ORF">EXIGLDRAFT_756465</name>
</gene>
<feature type="compositionally biased region" description="Low complexity" evidence="1">
    <location>
        <begin position="307"/>
        <end position="324"/>
    </location>
</feature>
<feature type="compositionally biased region" description="Acidic residues" evidence="1">
    <location>
        <begin position="290"/>
        <end position="302"/>
    </location>
</feature>